<dbReference type="InterPro" id="IPR025885">
    <property type="entry name" value="PapC_N"/>
</dbReference>
<dbReference type="Gene3D" id="2.60.40.2610">
    <property type="entry name" value="Outer membrane usher protein FimD, plug domain"/>
    <property type="match status" value="1"/>
</dbReference>
<comment type="similarity">
    <text evidence="2 10">Belongs to the fimbrial export usher family.</text>
</comment>
<feature type="domain" description="PapC N-terminal" evidence="13">
    <location>
        <begin position="27"/>
        <end position="177"/>
    </location>
</feature>
<dbReference type="Pfam" id="PF00577">
    <property type="entry name" value="Usher"/>
    <property type="match status" value="1"/>
</dbReference>
<dbReference type="Pfam" id="PF13954">
    <property type="entry name" value="PapC_N"/>
    <property type="match status" value="1"/>
</dbReference>
<keyword evidence="4" id="KW-1134">Transmembrane beta strand</keyword>
<proteinExistence type="inferred from homology"/>
<dbReference type="Gene3D" id="3.10.20.410">
    <property type="match status" value="1"/>
</dbReference>
<reference evidence="14 15" key="1">
    <citation type="submission" date="2018-09" db="EMBL/GenBank/DDBJ databases">
        <authorList>
            <person name="Le Fleche-Mateos A."/>
        </authorList>
    </citation>
    <scope>NUCLEOTIDE SEQUENCE [LARGE SCALE GENOMIC DNA]</scope>
    <source>
        <strain evidence="14 15">DSM 27399</strain>
    </source>
</reference>
<dbReference type="PANTHER" id="PTHR30451">
    <property type="entry name" value="OUTER MEMBRANE USHER PROTEIN"/>
    <property type="match status" value="1"/>
</dbReference>
<dbReference type="InterPro" id="IPR025949">
    <property type="entry name" value="PapC-like_C"/>
</dbReference>
<gene>
    <name evidence="14" type="primary">fimD</name>
    <name evidence="14" type="ORF">D6C13_24500</name>
</gene>
<evidence type="ECO:0000256" key="6">
    <source>
        <dbReference type="ARBA" id="ARBA00022692"/>
    </source>
</evidence>
<comment type="subcellular location">
    <subcellularLocation>
        <location evidence="1 10">Cell outer membrane</location>
        <topology evidence="1 10">Multi-pass membrane protein</topology>
    </subcellularLocation>
</comment>
<dbReference type="EMBL" id="RAHH01000052">
    <property type="protein sequence ID" value="RJT32580.1"/>
    <property type="molecule type" value="Genomic_DNA"/>
</dbReference>
<feature type="domain" description="PapC-like C-terminal" evidence="12">
    <location>
        <begin position="785"/>
        <end position="846"/>
    </location>
</feature>
<dbReference type="Gene3D" id="2.60.40.3110">
    <property type="match status" value="1"/>
</dbReference>
<dbReference type="Pfam" id="PF13953">
    <property type="entry name" value="PapC_C"/>
    <property type="match status" value="1"/>
</dbReference>
<dbReference type="OrthoDB" id="6554712at2"/>
<dbReference type="NCBIfam" id="NF011745">
    <property type="entry name" value="PRK15198.1"/>
    <property type="match status" value="1"/>
</dbReference>
<feature type="chain" id="PRO_5019347990" evidence="11">
    <location>
        <begin position="25"/>
        <end position="863"/>
    </location>
</feature>
<dbReference type="InterPro" id="IPR043142">
    <property type="entry name" value="PapC-like_C_sf"/>
</dbReference>
<dbReference type="Gene3D" id="2.60.40.2070">
    <property type="match status" value="1"/>
</dbReference>
<dbReference type="GO" id="GO:0009279">
    <property type="term" value="C:cell outer membrane"/>
    <property type="evidence" value="ECO:0007669"/>
    <property type="project" value="UniProtKB-SubCell"/>
</dbReference>
<keyword evidence="8 10" id="KW-0472">Membrane</keyword>
<evidence type="ECO:0000256" key="8">
    <source>
        <dbReference type="ARBA" id="ARBA00023136"/>
    </source>
</evidence>
<keyword evidence="6 10" id="KW-0812">Transmembrane</keyword>
<protein>
    <submittedName>
        <fullName evidence="14">Outer membrane usher protein FimD</fullName>
    </submittedName>
</protein>
<keyword evidence="3 10" id="KW-0813">Transport</keyword>
<evidence type="ECO:0000259" key="13">
    <source>
        <dbReference type="Pfam" id="PF13954"/>
    </source>
</evidence>
<dbReference type="GO" id="GO:0009297">
    <property type="term" value="P:pilus assembly"/>
    <property type="evidence" value="ECO:0007669"/>
    <property type="project" value="InterPro"/>
</dbReference>
<dbReference type="InterPro" id="IPR037224">
    <property type="entry name" value="PapC_N_sf"/>
</dbReference>
<dbReference type="InterPro" id="IPR018030">
    <property type="entry name" value="Fimbrial_membr_usher_CS"/>
</dbReference>
<evidence type="ECO:0000256" key="3">
    <source>
        <dbReference type="ARBA" id="ARBA00022448"/>
    </source>
</evidence>
<dbReference type="FunFam" id="2.60.40.2610:FF:000001">
    <property type="entry name" value="Outer membrane fimbrial usher protein"/>
    <property type="match status" value="1"/>
</dbReference>
<evidence type="ECO:0000259" key="12">
    <source>
        <dbReference type="Pfam" id="PF13953"/>
    </source>
</evidence>
<evidence type="ECO:0000256" key="4">
    <source>
        <dbReference type="ARBA" id="ARBA00022452"/>
    </source>
</evidence>
<dbReference type="RefSeq" id="WP_120135230.1">
    <property type="nucleotide sequence ID" value="NZ_RAHH01000052.1"/>
</dbReference>
<name>A0A419N223_9GAMM</name>
<evidence type="ECO:0000256" key="1">
    <source>
        <dbReference type="ARBA" id="ARBA00004571"/>
    </source>
</evidence>
<dbReference type="AlphaFoldDB" id="A0A419N223"/>
<evidence type="ECO:0000256" key="2">
    <source>
        <dbReference type="ARBA" id="ARBA00008064"/>
    </source>
</evidence>
<evidence type="ECO:0000256" key="10">
    <source>
        <dbReference type="RuleBase" id="RU003884"/>
    </source>
</evidence>
<evidence type="ECO:0000313" key="14">
    <source>
        <dbReference type="EMBL" id="RJT32580.1"/>
    </source>
</evidence>
<dbReference type="PROSITE" id="PS01151">
    <property type="entry name" value="FIMBRIAL_USHER"/>
    <property type="match status" value="1"/>
</dbReference>
<evidence type="ECO:0000256" key="9">
    <source>
        <dbReference type="ARBA" id="ARBA00023237"/>
    </source>
</evidence>
<keyword evidence="15" id="KW-1185">Reference proteome</keyword>
<evidence type="ECO:0000256" key="11">
    <source>
        <dbReference type="SAM" id="SignalP"/>
    </source>
</evidence>
<dbReference type="PANTHER" id="PTHR30451:SF21">
    <property type="entry name" value="FIMBRIAL USHER DOMAIN-CONTAINING PROTEIN YDET-RELATED"/>
    <property type="match status" value="1"/>
</dbReference>
<dbReference type="GO" id="GO:0015473">
    <property type="term" value="F:fimbrial usher porin activity"/>
    <property type="evidence" value="ECO:0007669"/>
    <property type="project" value="InterPro"/>
</dbReference>
<feature type="signal peptide" evidence="11">
    <location>
        <begin position="1"/>
        <end position="24"/>
    </location>
</feature>
<evidence type="ECO:0000313" key="15">
    <source>
        <dbReference type="Proteomes" id="UP000284908"/>
    </source>
</evidence>
<evidence type="ECO:0000256" key="5">
    <source>
        <dbReference type="ARBA" id="ARBA00022558"/>
    </source>
</evidence>
<organism evidence="14 15">
    <name type="scientific">Rahnella woolbedingensis</name>
    <dbReference type="NCBI Taxonomy" id="1510574"/>
    <lineage>
        <taxon>Bacteria</taxon>
        <taxon>Pseudomonadati</taxon>
        <taxon>Pseudomonadota</taxon>
        <taxon>Gammaproteobacteria</taxon>
        <taxon>Enterobacterales</taxon>
        <taxon>Yersiniaceae</taxon>
        <taxon>Rahnella</taxon>
    </lineage>
</organism>
<evidence type="ECO:0000256" key="7">
    <source>
        <dbReference type="ARBA" id="ARBA00022729"/>
    </source>
</evidence>
<accession>A0A419N223</accession>
<dbReference type="InterPro" id="IPR000015">
    <property type="entry name" value="Fimb_usher"/>
</dbReference>
<dbReference type="NCBIfam" id="NF011740">
    <property type="entry name" value="PRK15193.1"/>
    <property type="match status" value="1"/>
</dbReference>
<keyword evidence="9 10" id="KW-0998">Cell outer membrane</keyword>
<dbReference type="FunFam" id="2.60.40.3110:FF:000001">
    <property type="entry name" value="Putative fimbrial outer membrane usher"/>
    <property type="match status" value="1"/>
</dbReference>
<comment type="caution">
    <text evidence="14">The sequence shown here is derived from an EMBL/GenBank/DDBJ whole genome shotgun (WGS) entry which is preliminary data.</text>
</comment>
<dbReference type="SUPFAM" id="SSF141729">
    <property type="entry name" value="FimD N-terminal domain-like"/>
    <property type="match status" value="1"/>
</dbReference>
<dbReference type="InterPro" id="IPR042186">
    <property type="entry name" value="FimD_plug_dom"/>
</dbReference>
<keyword evidence="5 10" id="KW-1029">Fimbrium biogenesis</keyword>
<keyword evidence="7 11" id="KW-0732">Signal</keyword>
<dbReference type="Proteomes" id="UP000284908">
    <property type="component" value="Unassembled WGS sequence"/>
</dbReference>
<sequence>MLTVKYPLSALAALIAFYSVNASAEEYFNPAFLSGDTAAVADLSRFEGGAQAPGTYRVDTYLNDTFQSRKDIQFLPASATSAVTTDDTGLIPCLTPAMLTKMRVNTQNLPALKNVKPDACLELPSVVKGSTTRFDFENLRLDISVPQAMMMNSARGYIPPSQWDEGINALMLNYNFTGSNSDDGNGSDSKDFFLGLNSGVNVGAWRLRDYSTWSYNSNRLHDKSQIQHINTWVERAIVPLRSELVMGDSTTPSDVFDSLGFRGVQLASDDNMLPDSLRGFAPTIRGIAHSHARVTIRQNSYIIYQSYVPPGAFTINDLFPTSSSGDLVVEVKESDGSLDIYTVPYSSVPVLQREGHLKYSVTAGKYRSNSDQQEEVGFAQSTAIWGLPAGFTAYGGFQAAQHYKALALGTGVNIGEFGALSFDVTQATSELADESTHRGSSLRFLYSKSLQNMGTSFQLIGYRYSTEGFYTLEDTTRKQMKGFADNDLDEEGHEHIPEAITDYYNLHNTKRDKIQLNVSQQLGTNGSLYISGSRQSYWGSDELNTLLQTGYSGNLYGVSWTLNYSYNKIPGMNDADQRVAIGISIPLSQWLFPSSDITHQSHSAYASTSISTDMRGNTTESAGINGTLLEDDNLSYSVQQGYQNNGGGSNGAVSADYNGSWGNANVGYNYSNGSGYQQVNYGMSGAVVAHRNGITLSQPLGDTNVLIAAPGAGDVKVEDSSGIRTDWRGYAIVPYATTYRMNRVALETTSLPENVDLDETVVSVVPTRGALVRAKFSTHIGARVLITLTHAGNVVPFGALVTTEDGNSSIVGDDGQVYLSGLADRGKLTVSWGKAASQQCVAQYSLVPDAASHAITKLTRACG</sequence>